<dbReference type="EC" id="6.2.1.5" evidence="8"/>
<keyword evidence="6" id="KW-0067">ATP-binding</keyword>
<evidence type="ECO:0000313" key="8">
    <source>
        <dbReference type="EMBL" id="MBF4695031.1"/>
    </source>
</evidence>
<dbReference type="Pfam" id="PF00549">
    <property type="entry name" value="Ligase_CoA"/>
    <property type="match status" value="1"/>
</dbReference>
<dbReference type="InterPro" id="IPR016102">
    <property type="entry name" value="Succinyl-CoA_synth-like"/>
</dbReference>
<dbReference type="InterPro" id="IPR013815">
    <property type="entry name" value="ATP_grasp_subdomain_1"/>
</dbReference>
<keyword evidence="1" id="KW-0816">Tricarboxylic acid cycle</keyword>
<dbReference type="InterPro" id="IPR005809">
    <property type="entry name" value="Succ_CoA_ligase-like_bsu"/>
</dbReference>
<dbReference type="PROSITE" id="PS50975">
    <property type="entry name" value="ATP_GRASP"/>
    <property type="match status" value="1"/>
</dbReference>
<evidence type="ECO:0000259" key="7">
    <source>
        <dbReference type="PROSITE" id="PS50975"/>
    </source>
</evidence>
<name>A0ABR9ZXE1_9FIRM</name>
<dbReference type="InterPro" id="IPR005811">
    <property type="entry name" value="SUCC_ACL_C"/>
</dbReference>
<protein>
    <submittedName>
        <fullName evidence="8">ADP-forming succinate--CoA ligase subunit beta</fullName>
        <ecNumber evidence="8">6.2.1.5</ecNumber>
    </submittedName>
</protein>
<organism evidence="8 9">
    <name type="scientific">Fusibacter ferrireducens</name>
    <dbReference type="NCBI Taxonomy" id="2785058"/>
    <lineage>
        <taxon>Bacteria</taxon>
        <taxon>Bacillati</taxon>
        <taxon>Bacillota</taxon>
        <taxon>Clostridia</taxon>
        <taxon>Eubacteriales</taxon>
        <taxon>Eubacteriales Family XII. Incertae Sedis</taxon>
        <taxon>Fusibacter</taxon>
    </lineage>
</organism>
<dbReference type="SUPFAM" id="SSF56059">
    <property type="entry name" value="Glutathione synthetase ATP-binding domain-like"/>
    <property type="match status" value="1"/>
</dbReference>
<evidence type="ECO:0000256" key="5">
    <source>
        <dbReference type="ARBA" id="ARBA00022842"/>
    </source>
</evidence>
<dbReference type="EMBL" id="JADKNH010000012">
    <property type="protein sequence ID" value="MBF4695031.1"/>
    <property type="molecule type" value="Genomic_DNA"/>
</dbReference>
<sequence length="381" mass="42065">MKFMEYQAREVFEEYGIPVKKAVVIDSLENIDEQIKGLTFPLVVKAQVQIGGRGKAGGVQFAEDSDSLKAICAKMLHSVLKGHKVNKIMIVEKAEGISEMYLSIILDRLSKRPMIIFSSQGGVDIEETAVTNPEAIIKVPIYPEVGVQKYTVHYLINKSGIDKGLLEPLYDIISKLYKVFLAIDALIVEINPLLVCAENEIIALDGKVDVDDSALYRQPKVLEYRDSIQEEALVLEARKYKFLYIPVEEGGDVAVISNGSGMLMSCIDHITKAGMTVGAVLDLGGGATSDKIKEAVRIMLSNTDIKYLFINIFGGITRCNEVAEGVKIAMELQPKGKCVIVRLEGTNKEMGIEIIKSINYDVVSVDGLVEGVEELYKRRQQ</sequence>
<dbReference type="GO" id="GO:0004775">
    <property type="term" value="F:succinate-CoA ligase (ADP-forming) activity"/>
    <property type="evidence" value="ECO:0007669"/>
    <property type="project" value="UniProtKB-EC"/>
</dbReference>
<dbReference type="PIRSF" id="PIRSF001554">
    <property type="entry name" value="SucCS_beta"/>
    <property type="match status" value="1"/>
</dbReference>
<keyword evidence="2 8" id="KW-0436">Ligase</keyword>
<keyword evidence="3" id="KW-0479">Metal-binding</keyword>
<dbReference type="InterPro" id="IPR013650">
    <property type="entry name" value="ATP-grasp_succ-CoA_synth-type"/>
</dbReference>
<dbReference type="SUPFAM" id="SSF52210">
    <property type="entry name" value="Succinyl-CoA synthetase domains"/>
    <property type="match status" value="1"/>
</dbReference>
<dbReference type="Gene3D" id="3.30.470.20">
    <property type="entry name" value="ATP-grasp fold, B domain"/>
    <property type="match status" value="1"/>
</dbReference>
<dbReference type="InterPro" id="IPR011761">
    <property type="entry name" value="ATP-grasp"/>
</dbReference>
<reference evidence="8 9" key="1">
    <citation type="submission" date="2020-11" db="EMBL/GenBank/DDBJ databases">
        <title>Fusibacter basophilias sp. nov.</title>
        <authorList>
            <person name="Qiu D."/>
        </authorList>
    </citation>
    <scope>NUCLEOTIDE SEQUENCE [LARGE SCALE GENOMIC DNA]</scope>
    <source>
        <strain evidence="8 9">Q10-2</strain>
    </source>
</reference>
<dbReference type="NCBIfam" id="NF001913">
    <property type="entry name" value="PRK00696.1"/>
    <property type="match status" value="1"/>
</dbReference>
<feature type="domain" description="ATP-grasp" evidence="7">
    <location>
        <begin position="9"/>
        <end position="219"/>
    </location>
</feature>
<dbReference type="PANTHER" id="PTHR11815">
    <property type="entry name" value="SUCCINYL-COA SYNTHETASE BETA CHAIN"/>
    <property type="match status" value="1"/>
</dbReference>
<keyword evidence="4 6" id="KW-0547">Nucleotide-binding</keyword>
<proteinExistence type="predicted"/>
<evidence type="ECO:0000256" key="3">
    <source>
        <dbReference type="ARBA" id="ARBA00022723"/>
    </source>
</evidence>
<comment type="caution">
    <text evidence="8">The sequence shown here is derived from an EMBL/GenBank/DDBJ whole genome shotgun (WGS) entry which is preliminary data.</text>
</comment>
<gene>
    <name evidence="8" type="primary">sucC</name>
    <name evidence="8" type="ORF">ISU02_18175</name>
</gene>
<accession>A0ABR9ZXE1</accession>
<evidence type="ECO:0000256" key="4">
    <source>
        <dbReference type="ARBA" id="ARBA00022741"/>
    </source>
</evidence>
<dbReference type="Pfam" id="PF08442">
    <property type="entry name" value="ATP-grasp_2"/>
    <property type="match status" value="1"/>
</dbReference>
<dbReference type="Proteomes" id="UP000614200">
    <property type="component" value="Unassembled WGS sequence"/>
</dbReference>
<dbReference type="PANTHER" id="PTHR11815:SF10">
    <property type="entry name" value="SUCCINATE--COA LIGASE [GDP-FORMING] SUBUNIT BETA, MITOCHONDRIAL"/>
    <property type="match status" value="1"/>
</dbReference>
<dbReference type="Gene3D" id="3.40.50.261">
    <property type="entry name" value="Succinyl-CoA synthetase domains"/>
    <property type="match status" value="1"/>
</dbReference>
<evidence type="ECO:0000256" key="6">
    <source>
        <dbReference type="PROSITE-ProRule" id="PRU00409"/>
    </source>
</evidence>
<evidence type="ECO:0000256" key="1">
    <source>
        <dbReference type="ARBA" id="ARBA00022532"/>
    </source>
</evidence>
<dbReference type="Gene3D" id="3.30.1490.20">
    <property type="entry name" value="ATP-grasp fold, A domain"/>
    <property type="match status" value="1"/>
</dbReference>
<dbReference type="RefSeq" id="WP_194703270.1">
    <property type="nucleotide sequence ID" value="NZ_JADKNH010000012.1"/>
</dbReference>
<keyword evidence="5" id="KW-0460">Magnesium</keyword>
<keyword evidence="9" id="KW-1185">Reference proteome</keyword>
<evidence type="ECO:0000256" key="2">
    <source>
        <dbReference type="ARBA" id="ARBA00022598"/>
    </source>
</evidence>
<evidence type="ECO:0000313" key="9">
    <source>
        <dbReference type="Proteomes" id="UP000614200"/>
    </source>
</evidence>